<organism evidence="1 2">
    <name type="scientific">Ameca splendens</name>
    <dbReference type="NCBI Taxonomy" id="208324"/>
    <lineage>
        <taxon>Eukaryota</taxon>
        <taxon>Metazoa</taxon>
        <taxon>Chordata</taxon>
        <taxon>Craniata</taxon>
        <taxon>Vertebrata</taxon>
        <taxon>Euteleostomi</taxon>
        <taxon>Actinopterygii</taxon>
        <taxon>Neopterygii</taxon>
        <taxon>Teleostei</taxon>
        <taxon>Neoteleostei</taxon>
        <taxon>Acanthomorphata</taxon>
        <taxon>Ovalentaria</taxon>
        <taxon>Atherinomorphae</taxon>
        <taxon>Cyprinodontiformes</taxon>
        <taxon>Goodeidae</taxon>
        <taxon>Ameca</taxon>
    </lineage>
</organism>
<accession>A0ABV0Z5C5</accession>
<proteinExistence type="predicted"/>
<name>A0ABV0Z5C5_9TELE</name>
<sequence>MVCEILRYLGREFHELDPGRGGVRAESLKKKPYPNFYSFFSTGFSGKNRTEDGIVRVNASMQLKVFKLADEHKTTTFEKILGSKVTTIRPRRSCATKLLVSQGTPHSSSN</sequence>
<reference evidence="1 2" key="1">
    <citation type="submission" date="2021-06" db="EMBL/GenBank/DDBJ databases">
        <authorList>
            <person name="Palmer J.M."/>
        </authorList>
    </citation>
    <scope>NUCLEOTIDE SEQUENCE [LARGE SCALE GENOMIC DNA]</scope>
    <source>
        <strain evidence="1 2">AS_MEX2019</strain>
        <tissue evidence="1">Muscle</tissue>
    </source>
</reference>
<protein>
    <submittedName>
        <fullName evidence="1">Uncharacterized protein</fullName>
    </submittedName>
</protein>
<evidence type="ECO:0000313" key="2">
    <source>
        <dbReference type="Proteomes" id="UP001469553"/>
    </source>
</evidence>
<gene>
    <name evidence="1" type="ORF">AMECASPLE_035461</name>
</gene>
<dbReference type="Proteomes" id="UP001469553">
    <property type="component" value="Unassembled WGS sequence"/>
</dbReference>
<keyword evidence="2" id="KW-1185">Reference proteome</keyword>
<dbReference type="EMBL" id="JAHRIP010052303">
    <property type="protein sequence ID" value="MEQ2301404.1"/>
    <property type="molecule type" value="Genomic_DNA"/>
</dbReference>
<evidence type="ECO:0000313" key="1">
    <source>
        <dbReference type="EMBL" id="MEQ2301404.1"/>
    </source>
</evidence>
<comment type="caution">
    <text evidence="1">The sequence shown here is derived from an EMBL/GenBank/DDBJ whole genome shotgun (WGS) entry which is preliminary data.</text>
</comment>